<name>A0ABD1YMB6_9MARC</name>
<accession>A0ABD1YMB6</accession>
<sequence>MYIHGNPIQSDGRAELTPYGHGTLTWQSLVGHETPQSRGQPYRQETSRRHARRQSLNGACGQSTHGRNNLPTANEAPKHMSGDWAPSTRTRIDADVEKRTRAMMGCTTSKRRTWQPRPRGPRPSTSRPRQIRTEMNDGPSM</sequence>
<keyword evidence="3" id="KW-1185">Reference proteome</keyword>
<dbReference type="AlphaFoldDB" id="A0ABD1YMB6"/>
<reference evidence="2 3" key="1">
    <citation type="submission" date="2024-09" db="EMBL/GenBank/DDBJ databases">
        <title>Chromosome-scale assembly of Riccia fluitans.</title>
        <authorList>
            <person name="Paukszto L."/>
            <person name="Sawicki J."/>
            <person name="Karawczyk K."/>
            <person name="Piernik-Szablinska J."/>
            <person name="Szczecinska M."/>
            <person name="Mazdziarz M."/>
        </authorList>
    </citation>
    <scope>NUCLEOTIDE SEQUENCE [LARGE SCALE GENOMIC DNA]</scope>
    <source>
        <strain evidence="2">Rf_01</strain>
        <tissue evidence="2">Aerial parts of the thallus</tissue>
    </source>
</reference>
<dbReference type="EMBL" id="JBHFFA010000004">
    <property type="protein sequence ID" value="KAL2631559.1"/>
    <property type="molecule type" value="Genomic_DNA"/>
</dbReference>
<comment type="caution">
    <text evidence="2">The sequence shown here is derived from an EMBL/GenBank/DDBJ whole genome shotgun (WGS) entry which is preliminary data.</text>
</comment>
<feature type="compositionally biased region" description="Basic and acidic residues" evidence="1">
    <location>
        <begin position="90"/>
        <end position="100"/>
    </location>
</feature>
<gene>
    <name evidence="2" type="ORF">R1flu_016245</name>
</gene>
<proteinExistence type="predicted"/>
<evidence type="ECO:0000256" key="1">
    <source>
        <dbReference type="SAM" id="MobiDB-lite"/>
    </source>
</evidence>
<evidence type="ECO:0000313" key="2">
    <source>
        <dbReference type="EMBL" id="KAL2631559.1"/>
    </source>
</evidence>
<dbReference type="Proteomes" id="UP001605036">
    <property type="component" value="Unassembled WGS sequence"/>
</dbReference>
<feature type="compositionally biased region" description="Polar residues" evidence="1">
    <location>
        <begin position="54"/>
        <end position="72"/>
    </location>
</feature>
<feature type="region of interest" description="Disordered" evidence="1">
    <location>
        <begin position="31"/>
        <end position="141"/>
    </location>
</feature>
<organism evidence="2 3">
    <name type="scientific">Riccia fluitans</name>
    <dbReference type="NCBI Taxonomy" id="41844"/>
    <lineage>
        <taxon>Eukaryota</taxon>
        <taxon>Viridiplantae</taxon>
        <taxon>Streptophyta</taxon>
        <taxon>Embryophyta</taxon>
        <taxon>Marchantiophyta</taxon>
        <taxon>Marchantiopsida</taxon>
        <taxon>Marchantiidae</taxon>
        <taxon>Marchantiales</taxon>
        <taxon>Ricciaceae</taxon>
        <taxon>Riccia</taxon>
    </lineage>
</organism>
<evidence type="ECO:0000313" key="3">
    <source>
        <dbReference type="Proteomes" id="UP001605036"/>
    </source>
</evidence>
<protein>
    <submittedName>
        <fullName evidence="2">Uncharacterized protein</fullName>
    </submittedName>
</protein>